<dbReference type="GO" id="GO:0010521">
    <property type="term" value="F:telomerase inhibitor activity"/>
    <property type="evidence" value="ECO:0007669"/>
    <property type="project" value="TreeGrafter"/>
</dbReference>
<dbReference type="CDD" id="cd04497">
    <property type="entry name" value="hPOT1_OB1_like"/>
    <property type="match status" value="1"/>
</dbReference>
<dbReference type="SUPFAM" id="SSF50249">
    <property type="entry name" value="Nucleic acid-binding proteins"/>
    <property type="match status" value="2"/>
</dbReference>
<evidence type="ECO:0000259" key="5">
    <source>
        <dbReference type="SMART" id="SM00976"/>
    </source>
</evidence>
<keyword evidence="4" id="KW-0238">DNA-binding</keyword>
<dbReference type="Gene3D" id="2.40.50.140">
    <property type="entry name" value="Nucleic acid-binding proteins"/>
    <property type="match status" value="2"/>
</dbReference>
<evidence type="ECO:0000256" key="4">
    <source>
        <dbReference type="ARBA" id="ARBA00023125"/>
    </source>
</evidence>
<dbReference type="GO" id="GO:0032210">
    <property type="term" value="P:regulation of telomere maintenance via telomerase"/>
    <property type="evidence" value="ECO:0007669"/>
    <property type="project" value="TreeGrafter"/>
</dbReference>
<evidence type="ECO:0000256" key="1">
    <source>
        <dbReference type="ARBA" id="ARBA00004574"/>
    </source>
</evidence>
<name>A0AAQ3KCA7_9LILI</name>
<dbReference type="InterPro" id="IPR012340">
    <property type="entry name" value="NA-bd_OB-fold"/>
</dbReference>
<dbReference type="Pfam" id="PF25507">
    <property type="entry name" value="OB_POT1A"/>
    <property type="match status" value="1"/>
</dbReference>
<dbReference type="Pfam" id="PF02765">
    <property type="entry name" value="POT1"/>
    <property type="match status" value="1"/>
</dbReference>
<keyword evidence="3" id="KW-0779">Telomere</keyword>
<dbReference type="Proteomes" id="UP001327560">
    <property type="component" value="Chromosome 4"/>
</dbReference>
<proteinExistence type="predicted"/>
<accession>A0AAQ3KCA7</accession>
<protein>
    <recommendedName>
        <fullName evidence="5">Telomeric single stranded DNA binding POT1/Cdc13 domain-containing protein</fullName>
    </recommendedName>
</protein>
<gene>
    <name evidence="6" type="ORF">Cni_G11731</name>
</gene>
<dbReference type="GO" id="GO:0016233">
    <property type="term" value="P:telomere capping"/>
    <property type="evidence" value="ECO:0007669"/>
    <property type="project" value="TreeGrafter"/>
</dbReference>
<dbReference type="InterPro" id="IPR011564">
    <property type="entry name" value="Telomer_end-bd_POT1/Cdc13"/>
</dbReference>
<comment type="subcellular location">
    <subcellularLocation>
        <location evidence="1">Chromosome</location>
        <location evidence="1">Telomere</location>
    </subcellularLocation>
</comment>
<dbReference type="GO" id="GO:0000783">
    <property type="term" value="C:nuclear telomere cap complex"/>
    <property type="evidence" value="ECO:0007669"/>
    <property type="project" value="TreeGrafter"/>
</dbReference>
<evidence type="ECO:0000313" key="6">
    <source>
        <dbReference type="EMBL" id="WOL03011.1"/>
    </source>
</evidence>
<reference evidence="6 7" key="1">
    <citation type="submission" date="2023-10" db="EMBL/GenBank/DDBJ databases">
        <title>Chromosome-scale genome assembly provides insights into flower coloration mechanisms of Canna indica.</title>
        <authorList>
            <person name="Li C."/>
        </authorList>
    </citation>
    <scope>NUCLEOTIDE SEQUENCE [LARGE SCALE GENOMIC DNA]</scope>
    <source>
        <tissue evidence="6">Flower</tissue>
    </source>
</reference>
<evidence type="ECO:0000313" key="7">
    <source>
        <dbReference type="Proteomes" id="UP001327560"/>
    </source>
</evidence>
<dbReference type="InterPro" id="IPR057620">
    <property type="entry name" value="POT1A/B-like_OB"/>
</dbReference>
<evidence type="ECO:0000256" key="3">
    <source>
        <dbReference type="ARBA" id="ARBA00022895"/>
    </source>
</evidence>
<dbReference type="EMBL" id="CP136893">
    <property type="protein sequence ID" value="WOL03011.1"/>
    <property type="molecule type" value="Genomic_DNA"/>
</dbReference>
<feature type="domain" description="Telomeric single stranded DNA binding POT1/Cdc13" evidence="5">
    <location>
        <begin position="26"/>
        <end position="160"/>
    </location>
</feature>
<dbReference type="AlphaFoldDB" id="A0AAQ3KCA7"/>
<dbReference type="InterPro" id="IPR028389">
    <property type="entry name" value="POT1"/>
</dbReference>
<dbReference type="SMART" id="SM00976">
    <property type="entry name" value="Telo_bind"/>
    <property type="match status" value="1"/>
</dbReference>
<keyword evidence="7" id="KW-1185">Reference proteome</keyword>
<keyword evidence="2" id="KW-0158">Chromosome</keyword>
<organism evidence="6 7">
    <name type="scientific">Canna indica</name>
    <name type="common">Indian-shot</name>
    <dbReference type="NCBI Taxonomy" id="4628"/>
    <lineage>
        <taxon>Eukaryota</taxon>
        <taxon>Viridiplantae</taxon>
        <taxon>Streptophyta</taxon>
        <taxon>Embryophyta</taxon>
        <taxon>Tracheophyta</taxon>
        <taxon>Spermatophyta</taxon>
        <taxon>Magnoliopsida</taxon>
        <taxon>Liliopsida</taxon>
        <taxon>Zingiberales</taxon>
        <taxon>Cannaceae</taxon>
        <taxon>Canna</taxon>
    </lineage>
</organism>
<dbReference type="GO" id="GO:0098505">
    <property type="term" value="F:G-rich strand telomeric DNA binding"/>
    <property type="evidence" value="ECO:0007669"/>
    <property type="project" value="TreeGrafter"/>
</dbReference>
<evidence type="ECO:0000256" key="2">
    <source>
        <dbReference type="ARBA" id="ARBA00022454"/>
    </source>
</evidence>
<dbReference type="PANTHER" id="PTHR14513">
    <property type="entry name" value="PROTECTION OF TELOMERES 1"/>
    <property type="match status" value="1"/>
</dbReference>
<dbReference type="PANTHER" id="PTHR14513:SF0">
    <property type="entry name" value="PROTECTION OF TELOMERES PROTEIN 1"/>
    <property type="match status" value="1"/>
</dbReference>
<sequence>MEPAAGPSGRDTAESSRAVEREDYYYLPIKDARNCVGLKVNLFAAVSMVGLARKSKGTDYVITLKIVDQSYLEPGISVNFFAEDIGKLPDVKSIGDIISLSGVEMKVHNGETYCVYNKKHSSFALFEGKTTEVNYYQASRRYCTSDRDGLILSKIRKWLCDRSLEVKNHGFYLLSSISTDIAFDLVCKVLHVAETAEGEFVLFVWDGTDFKPTRLEFDLELEGGKPCPLHVEDVPLPIEVMSTFPSTGSVLRVFVGKSFKIPHLRDNGQWVILRNIICKSHFGMWKATLQPSSQITTLSDEHWVVRHRMKAYAERLAISVGRYPESFPSPCQCTVMDFDYLAYSSLIESLTHPEVLHKSMCIVRVVAAYPWKREDLVYAVRERYCVRLTLEDPTARIQAYICAEEGMKFFGGHHLTLDVLASKMNKLLGITDDVGQAITDGARNPPWIWCGLKSYYLNESNPRGSRRYQIFNTKFVG</sequence>